<evidence type="ECO:0000256" key="1">
    <source>
        <dbReference type="SAM" id="SignalP"/>
    </source>
</evidence>
<evidence type="ECO:0000313" key="3">
    <source>
        <dbReference type="Proteomes" id="UP000799444"/>
    </source>
</evidence>
<dbReference type="Proteomes" id="UP000799444">
    <property type="component" value="Unassembled WGS sequence"/>
</dbReference>
<dbReference type="EMBL" id="ML996181">
    <property type="protein sequence ID" value="KAF2732211.1"/>
    <property type="molecule type" value="Genomic_DNA"/>
</dbReference>
<feature type="chain" id="PRO_5040429209" evidence="1">
    <location>
        <begin position="19"/>
        <end position="157"/>
    </location>
</feature>
<organism evidence="2 3">
    <name type="scientific">Polyplosphaeria fusca</name>
    <dbReference type="NCBI Taxonomy" id="682080"/>
    <lineage>
        <taxon>Eukaryota</taxon>
        <taxon>Fungi</taxon>
        <taxon>Dikarya</taxon>
        <taxon>Ascomycota</taxon>
        <taxon>Pezizomycotina</taxon>
        <taxon>Dothideomycetes</taxon>
        <taxon>Pleosporomycetidae</taxon>
        <taxon>Pleosporales</taxon>
        <taxon>Tetraplosphaeriaceae</taxon>
        <taxon>Polyplosphaeria</taxon>
    </lineage>
</organism>
<comment type="caution">
    <text evidence="2">The sequence shown here is derived from an EMBL/GenBank/DDBJ whole genome shotgun (WGS) entry which is preliminary data.</text>
</comment>
<gene>
    <name evidence="2" type="ORF">EJ04DRAFT_342388</name>
</gene>
<proteinExistence type="predicted"/>
<accession>A0A9P4V0I8</accession>
<evidence type="ECO:0000313" key="2">
    <source>
        <dbReference type="EMBL" id="KAF2732211.1"/>
    </source>
</evidence>
<sequence length="157" mass="17134">MVSAKLLLAATLPALAISNPIAPRQMDIPENWTWHIEDWEAGCARGGCYYTFNVTVPTVPGQIGGVKAYCSNGESNGLFQDCRLLEGVNNGVAAKIDDKPDDGSGRGPQNVYVSFLYDGYEDRPAYNFTGHNQTIYNQAVAPRQRFDVTPTEVFAIA</sequence>
<dbReference type="AlphaFoldDB" id="A0A9P4V0I8"/>
<reference evidence="2" key="1">
    <citation type="journal article" date="2020" name="Stud. Mycol.">
        <title>101 Dothideomycetes genomes: a test case for predicting lifestyles and emergence of pathogens.</title>
        <authorList>
            <person name="Haridas S."/>
            <person name="Albert R."/>
            <person name="Binder M."/>
            <person name="Bloem J."/>
            <person name="Labutti K."/>
            <person name="Salamov A."/>
            <person name="Andreopoulos B."/>
            <person name="Baker S."/>
            <person name="Barry K."/>
            <person name="Bills G."/>
            <person name="Bluhm B."/>
            <person name="Cannon C."/>
            <person name="Castanera R."/>
            <person name="Culley D."/>
            <person name="Daum C."/>
            <person name="Ezra D."/>
            <person name="Gonzalez J."/>
            <person name="Henrissat B."/>
            <person name="Kuo A."/>
            <person name="Liang C."/>
            <person name="Lipzen A."/>
            <person name="Lutzoni F."/>
            <person name="Magnuson J."/>
            <person name="Mondo S."/>
            <person name="Nolan M."/>
            <person name="Ohm R."/>
            <person name="Pangilinan J."/>
            <person name="Park H.-J."/>
            <person name="Ramirez L."/>
            <person name="Alfaro M."/>
            <person name="Sun H."/>
            <person name="Tritt A."/>
            <person name="Yoshinaga Y."/>
            <person name="Zwiers L.-H."/>
            <person name="Turgeon B."/>
            <person name="Goodwin S."/>
            <person name="Spatafora J."/>
            <person name="Crous P."/>
            <person name="Grigoriev I."/>
        </authorList>
    </citation>
    <scope>NUCLEOTIDE SEQUENCE</scope>
    <source>
        <strain evidence="2">CBS 125425</strain>
    </source>
</reference>
<keyword evidence="1" id="KW-0732">Signal</keyword>
<protein>
    <submittedName>
        <fullName evidence="2">Uncharacterized protein</fullName>
    </submittedName>
</protein>
<keyword evidence="3" id="KW-1185">Reference proteome</keyword>
<name>A0A9P4V0I8_9PLEO</name>
<feature type="signal peptide" evidence="1">
    <location>
        <begin position="1"/>
        <end position="18"/>
    </location>
</feature>
<dbReference type="OrthoDB" id="3508922at2759"/>